<sequence length="99" mass="10880">MYLQKTNAQPIAFPFTHGFEQNSRGLGAAEMAWSIRAGRNHRASKEMAFHVFETMHGIMQSAESGKLHAMESTFDLPAALPEGCIGDGGWTRIEESALI</sequence>
<reference evidence="1" key="1">
    <citation type="submission" date="2019-08" db="EMBL/GenBank/DDBJ databases">
        <authorList>
            <person name="Kucharzyk K."/>
            <person name="Murdoch R.W."/>
            <person name="Higgins S."/>
            <person name="Loffler F."/>
        </authorList>
    </citation>
    <scope>NUCLEOTIDE SEQUENCE</scope>
</reference>
<protein>
    <recommendedName>
        <fullName evidence="2">Gfo/Idh/MocA-like oxidoreductase C-terminal domain-containing protein</fullName>
    </recommendedName>
</protein>
<dbReference type="EMBL" id="VSSQ01100386">
    <property type="protein sequence ID" value="MPN42568.1"/>
    <property type="molecule type" value="Genomic_DNA"/>
</dbReference>
<name>A0A645HU60_9ZZZZ</name>
<evidence type="ECO:0008006" key="2">
    <source>
        <dbReference type="Google" id="ProtNLM"/>
    </source>
</evidence>
<proteinExistence type="predicted"/>
<gene>
    <name evidence="1" type="ORF">SDC9_190125</name>
</gene>
<dbReference type="AlphaFoldDB" id="A0A645HU60"/>
<evidence type="ECO:0000313" key="1">
    <source>
        <dbReference type="EMBL" id="MPN42568.1"/>
    </source>
</evidence>
<accession>A0A645HU60</accession>
<organism evidence="1">
    <name type="scientific">bioreactor metagenome</name>
    <dbReference type="NCBI Taxonomy" id="1076179"/>
    <lineage>
        <taxon>unclassified sequences</taxon>
        <taxon>metagenomes</taxon>
        <taxon>ecological metagenomes</taxon>
    </lineage>
</organism>
<comment type="caution">
    <text evidence="1">The sequence shown here is derived from an EMBL/GenBank/DDBJ whole genome shotgun (WGS) entry which is preliminary data.</text>
</comment>